<proteinExistence type="inferred from homology"/>
<feature type="transmembrane region" description="Helical" evidence="7">
    <location>
        <begin position="6"/>
        <end position="22"/>
    </location>
</feature>
<evidence type="ECO:0000256" key="1">
    <source>
        <dbReference type="ARBA" id="ARBA00004127"/>
    </source>
</evidence>
<feature type="transmembrane region" description="Helical" evidence="7">
    <location>
        <begin position="325"/>
        <end position="347"/>
    </location>
</feature>
<feature type="transmembrane region" description="Helical" evidence="7">
    <location>
        <begin position="368"/>
        <end position="398"/>
    </location>
</feature>
<feature type="transmembrane region" description="Helical" evidence="7">
    <location>
        <begin position="105"/>
        <end position="123"/>
    </location>
</feature>
<evidence type="ECO:0000256" key="7">
    <source>
        <dbReference type="SAM" id="Phobius"/>
    </source>
</evidence>
<keyword evidence="5 7" id="KW-0472">Membrane</keyword>
<feature type="transmembrane region" description="Helical" evidence="7">
    <location>
        <begin position="298"/>
        <end position="319"/>
    </location>
</feature>
<dbReference type="InterPro" id="IPR001750">
    <property type="entry name" value="ND/Mrp_TM"/>
</dbReference>
<dbReference type="PRINTS" id="PR01437">
    <property type="entry name" value="NUOXDRDTASE4"/>
</dbReference>
<feature type="transmembrane region" description="Helical" evidence="7">
    <location>
        <begin position="237"/>
        <end position="260"/>
    </location>
</feature>
<evidence type="ECO:0000256" key="5">
    <source>
        <dbReference type="ARBA" id="ARBA00023136"/>
    </source>
</evidence>
<dbReference type="InterPro" id="IPR010227">
    <property type="entry name" value="NADH_Q_OxRdtase_chainM/4"/>
</dbReference>
<comment type="similarity">
    <text evidence="2">Belongs to the complex I subunit 4 family.</text>
</comment>
<dbReference type="RefSeq" id="WP_300448052.1">
    <property type="nucleotide sequence ID" value="NZ_CP145316.1"/>
</dbReference>
<dbReference type="PANTHER" id="PTHR43507">
    <property type="entry name" value="NADH-UBIQUINONE OXIDOREDUCTASE CHAIN 4"/>
    <property type="match status" value="1"/>
</dbReference>
<accession>A0ABZ3F557</accession>
<dbReference type="PANTHER" id="PTHR43507:SF1">
    <property type="entry name" value="NADH-UBIQUINONE OXIDOREDUCTASE CHAIN 4"/>
    <property type="match status" value="1"/>
</dbReference>
<dbReference type="EMBL" id="CP145316">
    <property type="protein sequence ID" value="XAM18256.1"/>
    <property type="molecule type" value="Genomic_DNA"/>
</dbReference>
<dbReference type="Proteomes" id="UP001434737">
    <property type="component" value="Chromosome"/>
</dbReference>
<keyword evidence="3 6" id="KW-0812">Transmembrane</keyword>
<reference evidence="9 10" key="1">
    <citation type="submission" date="2024-02" db="EMBL/GenBank/DDBJ databases">
        <title>Genome and pathogenicity analysis of Helicobacter mastomyrinus isolated from mice.</title>
        <authorList>
            <person name="Zhu L."/>
        </authorList>
    </citation>
    <scope>NUCLEOTIDE SEQUENCE [LARGE SCALE GENOMIC DNA]</scope>
    <source>
        <strain evidence="9 10">Hm-17</strain>
    </source>
</reference>
<organism evidence="9 10">
    <name type="scientific">Helicobacter mastomyrinus</name>
    <dbReference type="NCBI Taxonomy" id="287948"/>
    <lineage>
        <taxon>Bacteria</taxon>
        <taxon>Pseudomonadati</taxon>
        <taxon>Campylobacterota</taxon>
        <taxon>Epsilonproteobacteria</taxon>
        <taxon>Campylobacterales</taxon>
        <taxon>Helicobacteraceae</taxon>
        <taxon>Helicobacter</taxon>
    </lineage>
</organism>
<keyword evidence="9" id="KW-0560">Oxidoreductase</keyword>
<dbReference type="GO" id="GO:0050136">
    <property type="term" value="F:NADH dehydrogenase (quinone) (non-electrogenic) activity"/>
    <property type="evidence" value="ECO:0007669"/>
    <property type="project" value="UniProtKB-EC"/>
</dbReference>
<feature type="transmembrane region" description="Helical" evidence="7">
    <location>
        <begin position="158"/>
        <end position="178"/>
    </location>
</feature>
<evidence type="ECO:0000256" key="2">
    <source>
        <dbReference type="ARBA" id="ARBA00009025"/>
    </source>
</evidence>
<dbReference type="InterPro" id="IPR003918">
    <property type="entry name" value="NADH_UbQ_OxRdtase"/>
</dbReference>
<gene>
    <name evidence="9" type="ORF">V3I05_00730</name>
</gene>
<evidence type="ECO:0000313" key="9">
    <source>
        <dbReference type="EMBL" id="XAM18256.1"/>
    </source>
</evidence>
<keyword evidence="4 7" id="KW-1133">Transmembrane helix</keyword>
<feature type="domain" description="NADH:quinone oxidoreductase/Mrp antiporter transmembrane" evidence="8">
    <location>
        <begin position="122"/>
        <end position="411"/>
    </location>
</feature>
<feature type="transmembrane region" description="Helical" evidence="7">
    <location>
        <begin position="206"/>
        <end position="225"/>
    </location>
</feature>
<evidence type="ECO:0000256" key="4">
    <source>
        <dbReference type="ARBA" id="ARBA00022989"/>
    </source>
</evidence>
<dbReference type="NCBIfam" id="TIGR01972">
    <property type="entry name" value="NDH_I_M"/>
    <property type="match status" value="1"/>
</dbReference>
<sequence>MNYLLSIIIFFPSFAATLLYVLKGENSRIFGIIAAALELLFVVLLWSEFNVGYGGIQFSSHIDIIHSYGISYYVGVDGISLFLIALNALITLLALCLFKYLKTSLIIATLCLESIMMGVFSALDVMLFYIFWELSLLPILYTLGVWGGEKRIYAAIKYFIYAFGGSIIMLLGILYFAYQYKLVMGVWSFNLLDWYQISLDWQTQKWLFVAFFVGMAVKIPLFPLHSWQPHTYTQAPFIGSALLSAVVSKMGAYALLRFVLPLFPNASDSLNVFIGIICVFMIVYGAMISFVQKDLKTLLAYSSLSHMGIIVLGIFALNAEGLSGAVFFMVTHGLVVAGLFFLVGVVYERVQTQQISSLQGLAHSLPKLSSVFGIVMMCSLGLPLTMGFVGEVLCLYGYFQVSPLIAFLAGSSFFVGAIYMLVVFKKVFLGTTLPQYSTLKDLRLREKSIFIPIIAFIICFGIYPKPILEPIDSSVQTLVKTIEAKILSYGSNRIIEGQNPYPYEHIPNDFDDEGMLIIPNIGD</sequence>
<comment type="subcellular location">
    <subcellularLocation>
        <location evidence="1">Endomembrane system</location>
        <topology evidence="1">Multi-pass membrane protein</topology>
    </subcellularLocation>
    <subcellularLocation>
        <location evidence="6">Membrane</location>
        <topology evidence="6">Multi-pass membrane protein</topology>
    </subcellularLocation>
</comment>
<evidence type="ECO:0000256" key="3">
    <source>
        <dbReference type="ARBA" id="ARBA00022692"/>
    </source>
</evidence>
<keyword evidence="10" id="KW-1185">Reference proteome</keyword>
<evidence type="ECO:0000259" key="8">
    <source>
        <dbReference type="Pfam" id="PF00361"/>
    </source>
</evidence>
<evidence type="ECO:0000313" key="10">
    <source>
        <dbReference type="Proteomes" id="UP001434737"/>
    </source>
</evidence>
<feature type="transmembrane region" description="Helical" evidence="7">
    <location>
        <begin position="29"/>
        <end position="47"/>
    </location>
</feature>
<feature type="transmembrane region" description="Helical" evidence="7">
    <location>
        <begin position="79"/>
        <end position="98"/>
    </location>
</feature>
<dbReference type="EC" id="1.6.5.9" evidence="9"/>
<feature type="transmembrane region" description="Helical" evidence="7">
    <location>
        <begin position="272"/>
        <end position="291"/>
    </location>
</feature>
<dbReference type="NCBIfam" id="NF004505">
    <property type="entry name" value="PRK05846.2-5"/>
    <property type="match status" value="1"/>
</dbReference>
<feature type="transmembrane region" description="Helical" evidence="7">
    <location>
        <begin position="129"/>
        <end position="146"/>
    </location>
</feature>
<name>A0ABZ3F557_9HELI</name>
<feature type="transmembrane region" description="Helical" evidence="7">
    <location>
        <begin position="404"/>
        <end position="424"/>
    </location>
</feature>
<dbReference type="Pfam" id="PF00361">
    <property type="entry name" value="Proton_antipo_M"/>
    <property type="match status" value="1"/>
</dbReference>
<evidence type="ECO:0000256" key="6">
    <source>
        <dbReference type="RuleBase" id="RU000320"/>
    </source>
</evidence>
<feature type="transmembrane region" description="Helical" evidence="7">
    <location>
        <begin position="444"/>
        <end position="463"/>
    </location>
</feature>
<protein>
    <submittedName>
        <fullName evidence="9">NADH-quinone oxidoreductase subunit M</fullName>
        <ecNumber evidence="9">1.6.5.9</ecNumber>
    </submittedName>
</protein>